<proteinExistence type="inferred from homology"/>
<evidence type="ECO:0000313" key="15">
    <source>
        <dbReference type="EMBL" id="MFC6670581.1"/>
    </source>
</evidence>
<comment type="similarity">
    <text evidence="3 13">Belongs to the ABC-3 integral membrane protein family.</text>
</comment>
<sequence>MDDFLLYALIGGLGVATIAGPLGSFVVWRRMAYFGDTLAHSALMGVALGFLLQVNLNLAVVASCVLLALLLVALQRQRLVATDTLLGIMAHSTLSLGLVAIALLEDVRVDLLAYLFGDLLAISPRDLYWIFGGGVLVLLLLWRLWDGLLAITINEELAQVEGVPVARLRLTLMLLIAVVIAAAMKIVGILLITSLLIIPAASARRLSRTPEQMAALAALLGCVAVLGGLAASWQWDTPAGPSVVVMALVEFLLLYSLPLRRIGIRAG</sequence>
<dbReference type="SUPFAM" id="SSF81345">
    <property type="entry name" value="ABC transporter involved in vitamin B12 uptake, BtuC"/>
    <property type="match status" value="1"/>
</dbReference>
<name>A0ABW1ZZK2_9GAMM</name>
<keyword evidence="6 13" id="KW-0812">Transmembrane</keyword>
<dbReference type="Proteomes" id="UP001596422">
    <property type="component" value="Unassembled WGS sequence"/>
</dbReference>
<keyword evidence="10" id="KW-0406">Ion transport</keyword>
<feature type="transmembrane region" description="Helical" evidence="14">
    <location>
        <begin position="213"/>
        <end position="233"/>
    </location>
</feature>
<dbReference type="Pfam" id="PF00950">
    <property type="entry name" value="ABC-3"/>
    <property type="match status" value="1"/>
</dbReference>
<evidence type="ECO:0000256" key="10">
    <source>
        <dbReference type="ARBA" id="ARBA00023065"/>
    </source>
</evidence>
<keyword evidence="8" id="KW-0864">Zinc transport</keyword>
<accession>A0ABW1ZZK2</accession>
<dbReference type="InterPro" id="IPR037294">
    <property type="entry name" value="ABC_BtuC-like"/>
</dbReference>
<keyword evidence="4 13" id="KW-0813">Transport</keyword>
<evidence type="ECO:0000256" key="5">
    <source>
        <dbReference type="ARBA" id="ARBA00022475"/>
    </source>
</evidence>
<evidence type="ECO:0000256" key="14">
    <source>
        <dbReference type="SAM" id="Phobius"/>
    </source>
</evidence>
<feature type="transmembrane region" description="Helical" evidence="14">
    <location>
        <begin position="6"/>
        <end position="28"/>
    </location>
</feature>
<evidence type="ECO:0000256" key="12">
    <source>
        <dbReference type="ARBA" id="ARBA00040080"/>
    </source>
</evidence>
<evidence type="ECO:0000256" key="4">
    <source>
        <dbReference type="ARBA" id="ARBA00022448"/>
    </source>
</evidence>
<reference evidence="16" key="1">
    <citation type="journal article" date="2019" name="Int. J. Syst. Evol. Microbiol.">
        <title>The Global Catalogue of Microorganisms (GCM) 10K type strain sequencing project: providing services to taxonomists for standard genome sequencing and annotation.</title>
        <authorList>
            <consortium name="The Broad Institute Genomics Platform"/>
            <consortium name="The Broad Institute Genome Sequencing Center for Infectious Disease"/>
            <person name="Wu L."/>
            <person name="Ma J."/>
        </authorList>
    </citation>
    <scope>NUCLEOTIDE SEQUENCE [LARGE SCALE GENOMIC DNA]</scope>
    <source>
        <strain evidence="16">NBRC 111756</strain>
    </source>
</reference>
<dbReference type="NCBIfam" id="NF007089">
    <property type="entry name" value="PRK09543.1"/>
    <property type="match status" value="1"/>
</dbReference>
<keyword evidence="5" id="KW-1003">Cell membrane</keyword>
<feature type="transmembrane region" description="Helical" evidence="14">
    <location>
        <begin position="85"/>
        <end position="105"/>
    </location>
</feature>
<comment type="caution">
    <text evidence="15">The sequence shown here is derived from an EMBL/GenBank/DDBJ whole genome shotgun (WGS) entry which is preliminary data.</text>
</comment>
<dbReference type="PANTHER" id="PTHR30477:SF23">
    <property type="entry name" value="HIGH-AFFINITY ZINC UPTAKE SYSTEM MEMBRANE PROTEIN ZNUB"/>
    <property type="match status" value="1"/>
</dbReference>
<dbReference type="EMBL" id="JBHSWE010000001">
    <property type="protein sequence ID" value="MFC6670581.1"/>
    <property type="molecule type" value="Genomic_DNA"/>
</dbReference>
<gene>
    <name evidence="15" type="primary">znuB</name>
    <name evidence="15" type="ORF">ACFQDL_11150</name>
</gene>
<evidence type="ECO:0000256" key="7">
    <source>
        <dbReference type="ARBA" id="ARBA00022833"/>
    </source>
</evidence>
<evidence type="ECO:0000256" key="9">
    <source>
        <dbReference type="ARBA" id="ARBA00022989"/>
    </source>
</evidence>
<feature type="transmembrane region" description="Helical" evidence="14">
    <location>
        <begin position="172"/>
        <end position="201"/>
    </location>
</feature>
<dbReference type="RefSeq" id="WP_379909086.1">
    <property type="nucleotide sequence ID" value="NZ_JBHSWE010000001.1"/>
</dbReference>
<evidence type="ECO:0000256" key="13">
    <source>
        <dbReference type="RuleBase" id="RU003943"/>
    </source>
</evidence>
<evidence type="ECO:0000313" key="16">
    <source>
        <dbReference type="Proteomes" id="UP001596422"/>
    </source>
</evidence>
<comment type="subcellular location">
    <subcellularLocation>
        <location evidence="2 13">Cell membrane</location>
        <topology evidence="2 13">Multi-pass membrane protein</topology>
    </subcellularLocation>
</comment>
<keyword evidence="9 14" id="KW-1133">Transmembrane helix</keyword>
<comment type="function">
    <text evidence="1">Involved in the high-affinity zinc uptake transport system.</text>
</comment>
<keyword evidence="11 14" id="KW-0472">Membrane</keyword>
<dbReference type="Gene3D" id="1.10.3470.10">
    <property type="entry name" value="ABC transporter involved in vitamin B12 uptake, BtuC"/>
    <property type="match status" value="1"/>
</dbReference>
<evidence type="ECO:0000256" key="2">
    <source>
        <dbReference type="ARBA" id="ARBA00004651"/>
    </source>
</evidence>
<evidence type="ECO:0000256" key="8">
    <source>
        <dbReference type="ARBA" id="ARBA00022906"/>
    </source>
</evidence>
<feature type="transmembrane region" description="Helical" evidence="14">
    <location>
        <begin position="126"/>
        <end position="145"/>
    </location>
</feature>
<evidence type="ECO:0000256" key="1">
    <source>
        <dbReference type="ARBA" id="ARBA00002313"/>
    </source>
</evidence>
<evidence type="ECO:0000256" key="6">
    <source>
        <dbReference type="ARBA" id="ARBA00022692"/>
    </source>
</evidence>
<dbReference type="InterPro" id="IPR001626">
    <property type="entry name" value="ABC_TroCD"/>
</dbReference>
<evidence type="ECO:0000256" key="3">
    <source>
        <dbReference type="ARBA" id="ARBA00008034"/>
    </source>
</evidence>
<evidence type="ECO:0000256" key="11">
    <source>
        <dbReference type="ARBA" id="ARBA00023136"/>
    </source>
</evidence>
<dbReference type="PANTHER" id="PTHR30477">
    <property type="entry name" value="ABC-TRANSPORTER METAL-BINDING PROTEIN"/>
    <property type="match status" value="1"/>
</dbReference>
<feature type="transmembrane region" description="Helical" evidence="14">
    <location>
        <begin position="239"/>
        <end position="257"/>
    </location>
</feature>
<protein>
    <recommendedName>
        <fullName evidence="12">High-affinity zinc uptake system membrane protein ZnuB</fullName>
    </recommendedName>
</protein>
<dbReference type="CDD" id="cd06550">
    <property type="entry name" value="TM_ABC_iron-siderophores_like"/>
    <property type="match status" value="1"/>
</dbReference>
<organism evidence="15 16">
    <name type="scientific">Marinobacterium aestuariivivens</name>
    <dbReference type="NCBI Taxonomy" id="1698799"/>
    <lineage>
        <taxon>Bacteria</taxon>
        <taxon>Pseudomonadati</taxon>
        <taxon>Pseudomonadota</taxon>
        <taxon>Gammaproteobacteria</taxon>
        <taxon>Oceanospirillales</taxon>
        <taxon>Oceanospirillaceae</taxon>
        <taxon>Marinobacterium</taxon>
    </lineage>
</organism>
<keyword evidence="16" id="KW-1185">Reference proteome</keyword>
<feature type="transmembrane region" description="Helical" evidence="14">
    <location>
        <begin position="40"/>
        <end position="73"/>
    </location>
</feature>
<keyword evidence="7" id="KW-0862">Zinc</keyword>